<feature type="transmembrane region" description="Helical" evidence="1">
    <location>
        <begin position="278"/>
        <end position="295"/>
    </location>
</feature>
<accession>A0A0B5I6A5</accession>
<dbReference type="STRING" id="362257.SVTN_17545"/>
<evidence type="ECO:0000256" key="1">
    <source>
        <dbReference type="SAM" id="Phobius"/>
    </source>
</evidence>
<protein>
    <recommendedName>
        <fullName evidence="4">DUF3592 domain-containing protein</fullName>
    </recommendedName>
</protein>
<reference evidence="2 3" key="1">
    <citation type="submission" date="2014-12" db="EMBL/GenBank/DDBJ databases">
        <title>Complete genome sequence of Streptomyces vietnamensis strain GIMV4.0001, a genetic manipulable producer of the benzoisochromanequinone antibiotic granaticin.</title>
        <authorList>
            <person name="Deng M.R."/>
            <person name="Guo J."/>
            <person name="Ma L.Y."/>
            <person name="Feng G.D."/>
            <person name="Mo C.Y."/>
            <person name="Zhu H.H."/>
        </authorList>
    </citation>
    <scope>NUCLEOTIDE SEQUENCE [LARGE SCALE GENOMIC DNA]</scope>
    <source>
        <strain evidence="3">GIMV4.0001</strain>
    </source>
</reference>
<feature type="transmembrane region" description="Helical" evidence="1">
    <location>
        <begin position="250"/>
        <end position="272"/>
    </location>
</feature>
<feature type="transmembrane region" description="Helical" evidence="1">
    <location>
        <begin position="12"/>
        <end position="32"/>
    </location>
</feature>
<dbReference type="KEGG" id="svt:SVTN_17545"/>
<gene>
    <name evidence="2" type="ORF">SVTN_17545</name>
</gene>
<evidence type="ECO:0000313" key="3">
    <source>
        <dbReference type="Proteomes" id="UP000031774"/>
    </source>
</evidence>
<dbReference type="Proteomes" id="UP000031774">
    <property type="component" value="Chromosome"/>
</dbReference>
<name>A0A0B5I6A5_9ACTN</name>
<sequence>MFMPGRSAATSFTGWGMVLSAGAAVLVSLAGVSPHAPLIPAPALAGLSVLFAAAWVVASYRAGTRTRDPLSKPYRETRRPNRALRYVLGFGVTVSTAAALLTVFTISGEYGRETERLERAGYDQYRVPVVRLVSRPEFHEGDDDADPYYTTDLVLRIPYETGPREVTVRGMYTRVKPPVAGRTKVSAYFAPRDPEVPVVENGIRDTRWFFLVPFAVWGGPWTLIAGGILSGCMDDSGVHRLRRFEPGLHLPALGILLLGLVLLLPVAAGFEVAGYDRLPALLAVPTPALAFTWLAKRG</sequence>
<keyword evidence="1" id="KW-1133">Transmembrane helix</keyword>
<keyword evidence="1" id="KW-0812">Transmembrane</keyword>
<feature type="transmembrane region" description="Helical" evidence="1">
    <location>
        <begin position="83"/>
        <end position="106"/>
    </location>
</feature>
<feature type="transmembrane region" description="Helical" evidence="1">
    <location>
        <begin position="208"/>
        <end position="229"/>
    </location>
</feature>
<dbReference type="RefSeq" id="WP_041129947.1">
    <property type="nucleotide sequence ID" value="NZ_CP010407.1"/>
</dbReference>
<dbReference type="AlphaFoldDB" id="A0A0B5I6A5"/>
<keyword evidence="1" id="KW-0472">Membrane</keyword>
<feature type="transmembrane region" description="Helical" evidence="1">
    <location>
        <begin position="38"/>
        <end position="62"/>
    </location>
</feature>
<dbReference type="EMBL" id="CP010407">
    <property type="protein sequence ID" value="AJF65927.1"/>
    <property type="molecule type" value="Genomic_DNA"/>
</dbReference>
<proteinExistence type="predicted"/>
<evidence type="ECO:0000313" key="2">
    <source>
        <dbReference type="EMBL" id="AJF65927.1"/>
    </source>
</evidence>
<dbReference type="HOGENOM" id="CLU_933589_0_0_11"/>
<keyword evidence="3" id="KW-1185">Reference proteome</keyword>
<evidence type="ECO:0008006" key="4">
    <source>
        <dbReference type="Google" id="ProtNLM"/>
    </source>
</evidence>
<organism evidence="2 3">
    <name type="scientific">Streptomyces vietnamensis</name>
    <dbReference type="NCBI Taxonomy" id="362257"/>
    <lineage>
        <taxon>Bacteria</taxon>
        <taxon>Bacillati</taxon>
        <taxon>Actinomycetota</taxon>
        <taxon>Actinomycetes</taxon>
        <taxon>Kitasatosporales</taxon>
        <taxon>Streptomycetaceae</taxon>
        <taxon>Streptomyces</taxon>
    </lineage>
</organism>